<feature type="domain" description="Bacterial Ig-like" evidence="1">
    <location>
        <begin position="465"/>
        <end position="534"/>
    </location>
</feature>
<sequence length="610" mass="66524">MEKHESKLAIFLIAILLFGTILPTWGNQKSFAAELTDIDYDPYIGNSVKVAPNFELDANSGETFAEGYIKFEISNGYVDTDKLFLPDGARVTLDDGSILEVKGDQILLNDIAIASVNSKENGEGNALKIDLSAPLPNGNFEEGDSGDNVVVPSWTINNTSVVNGKTINQIWLGDLATHTKGRAYQKVENIGDGKYKVTGPNGEYTYITNLNYNGKALYNDPQSIEGFEAVFNTWNKNNGPYGFVKRIDAGTDPTKGQSLEIGFLNAMLNSGDYGKTDGKIASSFGIEAISSPFKAKKGDKLSFDWKANDGGDDYEVYGFLVNTETNENTEILYGRGSAQDWTTNSGTVPQDGTYKFRFVAGSFNRTDGTTHGATLSIDNVRVVSTKVVNGVVNAIAQLVQYENSQYSGDRPVQISVVNSEGQKSQDNNLIIKMSSKDEAANLLGDTLSIDSPKDGSYIYDPESKTISGIAEPDSTVNVTVKSDMGYSFNSTTSTDKEGKWSINLKDNLSKGDYTIEATASKGGATSKTNSSTFTFVDKTNLEQYYNQVKELKKEDYRSGWNQFDSALQTAKEILDNIADSSNNSNPKQEDIDEALTNLQNAKEKLEKSLL</sequence>
<dbReference type="OrthoDB" id="9802318at2"/>
<dbReference type="AlphaFoldDB" id="A0A2N3LI69"/>
<dbReference type="InterPro" id="IPR013783">
    <property type="entry name" value="Ig-like_fold"/>
</dbReference>
<organism evidence="2 3">
    <name type="scientific">Heyndrickxia camelliae</name>
    <dbReference type="NCBI Taxonomy" id="1707093"/>
    <lineage>
        <taxon>Bacteria</taxon>
        <taxon>Bacillati</taxon>
        <taxon>Bacillota</taxon>
        <taxon>Bacilli</taxon>
        <taxon>Bacillales</taxon>
        <taxon>Bacillaceae</taxon>
        <taxon>Heyndrickxia</taxon>
    </lineage>
</organism>
<dbReference type="InterPro" id="IPR044016">
    <property type="entry name" value="Big_13"/>
</dbReference>
<dbReference type="Gene3D" id="2.60.40.10">
    <property type="entry name" value="Immunoglobulins"/>
    <property type="match status" value="1"/>
</dbReference>
<dbReference type="Proteomes" id="UP000233440">
    <property type="component" value="Unassembled WGS sequence"/>
</dbReference>
<accession>A0A2N3LI69</accession>
<evidence type="ECO:0000313" key="2">
    <source>
        <dbReference type="EMBL" id="PKR84223.1"/>
    </source>
</evidence>
<keyword evidence="3" id="KW-1185">Reference proteome</keyword>
<reference evidence="2 3" key="1">
    <citation type="submission" date="2017-11" db="EMBL/GenBank/DDBJ databases">
        <title>Bacillus camelliae sp. nov., isolated from pu'er tea.</title>
        <authorList>
            <person name="Niu L."/>
        </authorList>
    </citation>
    <scope>NUCLEOTIDE SEQUENCE [LARGE SCALE GENOMIC DNA]</scope>
    <source>
        <strain evidence="2 3">7578-1</strain>
    </source>
</reference>
<gene>
    <name evidence="2" type="ORF">CWO92_15590</name>
</gene>
<proteinExistence type="predicted"/>
<dbReference type="RefSeq" id="WP_101355140.1">
    <property type="nucleotide sequence ID" value="NZ_PIQO01000012.1"/>
</dbReference>
<protein>
    <recommendedName>
        <fullName evidence="1">Bacterial Ig-like domain-containing protein</fullName>
    </recommendedName>
</protein>
<evidence type="ECO:0000313" key="3">
    <source>
        <dbReference type="Proteomes" id="UP000233440"/>
    </source>
</evidence>
<dbReference type="Gene3D" id="1.20.1270.90">
    <property type="entry name" value="AF1782-like"/>
    <property type="match status" value="1"/>
</dbReference>
<comment type="caution">
    <text evidence="2">The sequence shown here is derived from an EMBL/GenBank/DDBJ whole genome shotgun (WGS) entry which is preliminary data.</text>
</comment>
<dbReference type="Pfam" id="PF19077">
    <property type="entry name" value="Big_13"/>
    <property type="match status" value="1"/>
</dbReference>
<dbReference type="EMBL" id="PIQO01000012">
    <property type="protein sequence ID" value="PKR84223.1"/>
    <property type="molecule type" value="Genomic_DNA"/>
</dbReference>
<dbReference type="SUPFAM" id="SSF117074">
    <property type="entry name" value="Hypothetical protein PA1324"/>
    <property type="match status" value="1"/>
</dbReference>
<name>A0A2N3LI69_9BACI</name>
<evidence type="ECO:0000259" key="1">
    <source>
        <dbReference type="Pfam" id="PF19077"/>
    </source>
</evidence>